<evidence type="ECO:0000256" key="1">
    <source>
        <dbReference type="SAM" id="MobiDB-lite"/>
    </source>
</evidence>
<feature type="compositionally biased region" description="Polar residues" evidence="1">
    <location>
        <begin position="77"/>
        <end position="87"/>
    </location>
</feature>
<evidence type="ECO:0000313" key="2">
    <source>
        <dbReference type="EMBL" id="CAD8894055.1"/>
    </source>
</evidence>
<organism evidence="2">
    <name type="scientific">Corethron hystrix</name>
    <dbReference type="NCBI Taxonomy" id="216773"/>
    <lineage>
        <taxon>Eukaryota</taxon>
        <taxon>Sar</taxon>
        <taxon>Stramenopiles</taxon>
        <taxon>Ochrophyta</taxon>
        <taxon>Bacillariophyta</taxon>
        <taxon>Coscinodiscophyceae</taxon>
        <taxon>Corethrophycidae</taxon>
        <taxon>Corethrales</taxon>
        <taxon>Corethraceae</taxon>
        <taxon>Corethron</taxon>
    </lineage>
</organism>
<reference evidence="2" key="1">
    <citation type="submission" date="2021-01" db="EMBL/GenBank/DDBJ databases">
        <authorList>
            <person name="Corre E."/>
            <person name="Pelletier E."/>
            <person name="Niang G."/>
            <person name="Scheremetjew M."/>
            <person name="Finn R."/>
            <person name="Kale V."/>
            <person name="Holt S."/>
            <person name="Cochrane G."/>
            <person name="Meng A."/>
            <person name="Brown T."/>
            <person name="Cohen L."/>
        </authorList>
    </citation>
    <scope>NUCLEOTIDE SEQUENCE</scope>
    <source>
        <strain evidence="2">308</strain>
    </source>
</reference>
<feature type="region of interest" description="Disordered" evidence="1">
    <location>
        <begin position="31"/>
        <end position="104"/>
    </location>
</feature>
<protein>
    <submittedName>
        <fullName evidence="2">Uncharacterized protein</fullName>
    </submittedName>
</protein>
<sequence>MKFRQKAPTCETALYDMDNELFKYAESMAFPASPRASEMATKKQPRSVVAARRDDDQSVLSNDVTEIAANGRMKNLPRSSRPTNQRNSQKDSRHRSSRGKGYEI</sequence>
<gene>
    <name evidence="2" type="ORF">CHYS00102_LOCUS21268</name>
</gene>
<dbReference type="AlphaFoldDB" id="A0A7S1BPG4"/>
<name>A0A7S1BPG4_9STRA</name>
<dbReference type="EMBL" id="HBFR01029221">
    <property type="protein sequence ID" value="CAD8894055.1"/>
    <property type="molecule type" value="Transcribed_RNA"/>
</dbReference>
<accession>A0A7S1BPG4</accession>
<proteinExistence type="predicted"/>